<reference evidence="2" key="1">
    <citation type="journal article" date="2011" name="Genome Biol. Evol.">
        <title>Massive genomic decay in Serratia symbiotica, a recently evolved symbiont of aphids.</title>
        <authorList>
            <person name="Burke G.R."/>
            <person name="Moran N.A."/>
        </authorList>
    </citation>
    <scope>NUCLEOTIDE SEQUENCE [LARGE SCALE GENOMIC DNA]</scope>
    <source>
        <strain evidence="2">Tucson</strain>
    </source>
</reference>
<proteinExistence type="predicted"/>
<dbReference type="AlphaFoldDB" id="E9CL40"/>
<sequence>MTGGKFVRYPSADAFAKALNGVYMQVKLCKLFGADDSDPFGGSVSLRCQRWCQIDKIARQCVQMMLRFGFA</sequence>
<name>E9CL40_9GAMM</name>
<dbReference type="HOGENOM" id="CLU_2737793_0_0_6"/>
<gene>
    <name evidence="1" type="ORF">SSYM_0911</name>
</gene>
<dbReference type="Proteomes" id="UP000013568">
    <property type="component" value="Unassembled WGS sequence"/>
</dbReference>
<organism evidence="1 2">
    <name type="scientific">Serratia symbiotica str. Tucson</name>
    <dbReference type="NCBI Taxonomy" id="914128"/>
    <lineage>
        <taxon>Bacteria</taxon>
        <taxon>Pseudomonadati</taxon>
        <taxon>Pseudomonadota</taxon>
        <taxon>Gammaproteobacteria</taxon>
        <taxon>Enterobacterales</taxon>
        <taxon>Yersiniaceae</taxon>
        <taxon>Serratia</taxon>
        <taxon>Serratia symbiotica</taxon>
    </lineage>
</organism>
<protein>
    <submittedName>
        <fullName evidence="1">Uncharacterized protein</fullName>
    </submittedName>
</protein>
<evidence type="ECO:0000313" key="1">
    <source>
        <dbReference type="EMBL" id="EFW12861.1"/>
    </source>
</evidence>
<accession>E9CL40</accession>
<keyword evidence="2" id="KW-1185">Reference proteome</keyword>
<dbReference type="EMBL" id="GL636105">
    <property type="protein sequence ID" value="EFW12861.1"/>
    <property type="molecule type" value="Genomic_DNA"/>
</dbReference>
<evidence type="ECO:0000313" key="2">
    <source>
        <dbReference type="Proteomes" id="UP000013568"/>
    </source>
</evidence>